<feature type="binding site" evidence="8">
    <location>
        <begin position="105"/>
        <end position="107"/>
    </location>
    <ligand>
        <name>GTP</name>
        <dbReference type="ChEBI" id="CHEBI:37565"/>
    </ligand>
</feature>
<reference evidence="14" key="1">
    <citation type="journal article" date="2014" name="Int. J. Syst. Evol. Microbiol.">
        <title>Complete genome sequence of Corynebacterium casei LMG S-19264T (=DSM 44701T), isolated from a smear-ripened cheese.</title>
        <authorList>
            <consortium name="US DOE Joint Genome Institute (JGI-PGF)"/>
            <person name="Walter F."/>
            <person name="Albersmeier A."/>
            <person name="Kalinowski J."/>
            <person name="Ruckert C."/>
        </authorList>
    </citation>
    <scope>NUCLEOTIDE SEQUENCE</scope>
    <source>
        <strain evidence="14">JCM 3093</strain>
    </source>
</reference>
<keyword evidence="5 8" id="KW-0342">GTP-binding</keyword>
<keyword evidence="6 8" id="KW-0717">Septation</keyword>
<evidence type="ECO:0000256" key="7">
    <source>
        <dbReference type="ARBA" id="ARBA00023306"/>
    </source>
</evidence>
<evidence type="ECO:0000313" key="14">
    <source>
        <dbReference type="EMBL" id="GGK47861.1"/>
    </source>
</evidence>
<feature type="compositionally biased region" description="Pro residues" evidence="11">
    <location>
        <begin position="337"/>
        <end position="353"/>
    </location>
</feature>
<dbReference type="PRINTS" id="PR00423">
    <property type="entry name" value="CELLDVISFTSZ"/>
</dbReference>
<keyword evidence="4 8" id="KW-0547">Nucleotide-binding</keyword>
<dbReference type="PANTHER" id="PTHR30314">
    <property type="entry name" value="CELL DIVISION PROTEIN FTSZ-RELATED"/>
    <property type="match status" value="1"/>
</dbReference>
<proteinExistence type="inferred from homology"/>
<dbReference type="InterPro" id="IPR024757">
    <property type="entry name" value="FtsZ_C"/>
</dbReference>
<feature type="binding site" evidence="8">
    <location>
        <position position="184"/>
    </location>
    <ligand>
        <name>GTP</name>
        <dbReference type="ChEBI" id="CHEBI:37565"/>
    </ligand>
</feature>
<dbReference type="GO" id="GO:0043093">
    <property type="term" value="P:FtsZ-dependent cytokinesis"/>
    <property type="evidence" value="ECO:0007669"/>
    <property type="project" value="UniProtKB-UniRule"/>
</dbReference>
<evidence type="ECO:0000256" key="11">
    <source>
        <dbReference type="SAM" id="MobiDB-lite"/>
    </source>
</evidence>
<feature type="binding site" evidence="8">
    <location>
        <begin position="18"/>
        <end position="22"/>
    </location>
    <ligand>
        <name>GTP</name>
        <dbReference type="ChEBI" id="CHEBI:37565"/>
    </ligand>
</feature>
<dbReference type="PROSITE" id="PS01134">
    <property type="entry name" value="FTSZ_1"/>
    <property type="match status" value="1"/>
</dbReference>
<dbReference type="GO" id="GO:0032153">
    <property type="term" value="C:cell division site"/>
    <property type="evidence" value="ECO:0007669"/>
    <property type="project" value="UniProtKB-UniRule"/>
</dbReference>
<evidence type="ECO:0000256" key="3">
    <source>
        <dbReference type="ARBA" id="ARBA00022618"/>
    </source>
</evidence>
<dbReference type="InterPro" id="IPR036525">
    <property type="entry name" value="Tubulin/FtsZ_GTPase_sf"/>
</dbReference>
<dbReference type="EMBL" id="BMQD01000001">
    <property type="protein sequence ID" value="GGK47861.1"/>
    <property type="molecule type" value="Genomic_DNA"/>
</dbReference>
<dbReference type="CDD" id="cd02201">
    <property type="entry name" value="FtsZ_type1"/>
    <property type="match status" value="1"/>
</dbReference>
<feature type="binding site" evidence="8">
    <location>
        <position position="136"/>
    </location>
    <ligand>
        <name>GTP</name>
        <dbReference type="ChEBI" id="CHEBI:37565"/>
    </ligand>
</feature>
<feature type="compositionally biased region" description="Low complexity" evidence="11">
    <location>
        <begin position="321"/>
        <end position="336"/>
    </location>
</feature>
<dbReference type="FunFam" id="3.40.50.1440:FF:000023">
    <property type="entry name" value="Cell division protein FtsZ"/>
    <property type="match status" value="1"/>
</dbReference>
<dbReference type="GO" id="GO:0005737">
    <property type="term" value="C:cytoplasm"/>
    <property type="evidence" value="ECO:0007669"/>
    <property type="project" value="UniProtKB-SubCell"/>
</dbReference>
<dbReference type="PROSITE" id="PS01135">
    <property type="entry name" value="FTSZ_2"/>
    <property type="match status" value="1"/>
</dbReference>
<dbReference type="Gene3D" id="3.30.1330.20">
    <property type="entry name" value="Tubulin/FtsZ, C-terminal domain"/>
    <property type="match status" value="1"/>
</dbReference>
<feature type="region of interest" description="Disordered" evidence="11">
    <location>
        <begin position="318"/>
        <end position="465"/>
    </location>
</feature>
<dbReference type="Pfam" id="PF00091">
    <property type="entry name" value="Tubulin"/>
    <property type="match status" value="1"/>
</dbReference>
<sequence length="465" mass="48019">MAAPQNYLAVIKVVGIGGGGVNAVNRMIEEGLKGVEFIAINTDAQALLMSDADVKLDVGRELTRGLGAGANPEVGRKAAEDHREEIEEVIKGADMVFVTAGEGGGTGTGGAPVVANIARSLGALTIGVVTRPFSFEGRRRAMQAEAGIETLREEVDTLIVIPNDRLLSISDRQVSVLDAFKAADQVLLSGVQGITDLITTPGLINLDFADVKSVMSGAGSALMGIGHARGDDRSVAAAEMAVSSPLLEASIDGAHGVLLSIAGGSDLGLFEINEAAQLVSNAAAPDANIIFGTVIDDALGDEVRVTVIAAGFDEPIAGDKAAAPQPAARPQPARQAPAPPASTPLRPAAPPPARSEQRPEPRPEPRAVQTPPPPPVRPVSAPPLPAPTVAETPAPAPQPVQSAPQPVAQPEPVRAEEPPPLSIPRPTPEPAQPTPISAKVPDPARRRPVVFEEQEEELDVPDFLK</sequence>
<dbReference type="InterPro" id="IPR003008">
    <property type="entry name" value="Tubulin_FtsZ_GTPase"/>
</dbReference>
<dbReference type="Pfam" id="PF12327">
    <property type="entry name" value="FtsZ_C"/>
    <property type="match status" value="1"/>
</dbReference>
<feature type="compositionally biased region" description="Pro residues" evidence="11">
    <location>
        <begin position="370"/>
        <end position="386"/>
    </location>
</feature>
<comment type="similarity">
    <text evidence="1 8 10">Belongs to the FtsZ family.</text>
</comment>
<dbReference type="PANTHER" id="PTHR30314:SF3">
    <property type="entry name" value="MITOCHONDRIAL DIVISION PROTEIN FSZA"/>
    <property type="match status" value="1"/>
</dbReference>
<name>A0AA37BC11_9ACTN</name>
<dbReference type="InterPro" id="IPR045061">
    <property type="entry name" value="FtsZ/CetZ"/>
</dbReference>
<feature type="compositionally biased region" description="Pro residues" evidence="11">
    <location>
        <begin position="418"/>
        <end position="433"/>
    </location>
</feature>
<feature type="compositionally biased region" description="Low complexity" evidence="11">
    <location>
        <begin position="387"/>
        <end position="412"/>
    </location>
</feature>
<keyword evidence="3 8" id="KW-0132">Cell division</keyword>
<dbReference type="InterPro" id="IPR008280">
    <property type="entry name" value="Tub_FtsZ_C"/>
</dbReference>
<evidence type="ECO:0000256" key="5">
    <source>
        <dbReference type="ARBA" id="ARBA00023134"/>
    </source>
</evidence>
<feature type="compositionally biased region" description="Acidic residues" evidence="11">
    <location>
        <begin position="452"/>
        <end position="465"/>
    </location>
</feature>
<evidence type="ECO:0000256" key="9">
    <source>
        <dbReference type="NCBIfam" id="TIGR00065"/>
    </source>
</evidence>
<dbReference type="AlphaFoldDB" id="A0AA37BC11"/>
<comment type="function">
    <text evidence="8 10">Essential cell division protein that forms a contractile ring structure (Z ring) at the future cell division site. The regulation of the ring assembly controls the timing and the location of cell division. One of the functions of the FtsZ ring is to recruit other cell division proteins to the septum to produce a new cell wall between the dividing cells. Binds GTP and shows GTPase activity.</text>
</comment>
<dbReference type="SMART" id="SM00864">
    <property type="entry name" value="Tubulin"/>
    <property type="match status" value="1"/>
</dbReference>
<dbReference type="SUPFAM" id="SSF52490">
    <property type="entry name" value="Tubulin nucleotide-binding domain-like"/>
    <property type="match status" value="1"/>
</dbReference>
<dbReference type="SMART" id="SM00865">
    <property type="entry name" value="Tubulin_C"/>
    <property type="match status" value="1"/>
</dbReference>
<evidence type="ECO:0000313" key="15">
    <source>
        <dbReference type="Proteomes" id="UP000627984"/>
    </source>
</evidence>
<organism evidence="14 15">
    <name type="scientific">Planomonospora parontospora</name>
    <dbReference type="NCBI Taxonomy" id="58119"/>
    <lineage>
        <taxon>Bacteria</taxon>
        <taxon>Bacillati</taxon>
        <taxon>Actinomycetota</taxon>
        <taxon>Actinomycetes</taxon>
        <taxon>Streptosporangiales</taxon>
        <taxon>Streptosporangiaceae</taxon>
        <taxon>Planomonospora</taxon>
    </lineage>
</organism>
<dbReference type="InterPro" id="IPR037103">
    <property type="entry name" value="Tubulin/FtsZ-like_C"/>
</dbReference>
<comment type="subcellular location">
    <subcellularLocation>
        <location evidence="8">Cytoplasm</location>
    </subcellularLocation>
    <text evidence="8">Assembles at midcell at the inner surface of the cytoplasmic membrane.</text>
</comment>
<dbReference type="RefSeq" id="WP_191893209.1">
    <property type="nucleotide sequence ID" value="NZ_BMQD01000001.1"/>
</dbReference>
<dbReference type="InterPro" id="IPR000158">
    <property type="entry name" value="Cell_div_FtsZ"/>
</dbReference>
<accession>A0AA37BC11</accession>
<keyword evidence="7 8" id="KW-0131">Cell cycle</keyword>
<keyword evidence="2 8" id="KW-0963">Cytoplasm</keyword>
<dbReference type="GO" id="GO:0051258">
    <property type="term" value="P:protein polymerization"/>
    <property type="evidence" value="ECO:0007669"/>
    <property type="project" value="UniProtKB-UniRule"/>
</dbReference>
<evidence type="ECO:0000256" key="10">
    <source>
        <dbReference type="RuleBase" id="RU000631"/>
    </source>
</evidence>
<evidence type="ECO:0000256" key="1">
    <source>
        <dbReference type="ARBA" id="ARBA00009690"/>
    </source>
</evidence>
<feature type="domain" description="Tubulin/FtsZ 2-layer sandwich" evidence="13">
    <location>
        <begin position="204"/>
        <end position="321"/>
    </location>
</feature>
<dbReference type="GO" id="GO:0005525">
    <property type="term" value="F:GTP binding"/>
    <property type="evidence" value="ECO:0007669"/>
    <property type="project" value="UniProtKB-UniRule"/>
</dbReference>
<dbReference type="Gene3D" id="3.40.50.1440">
    <property type="entry name" value="Tubulin/FtsZ, GTPase domain"/>
    <property type="match status" value="1"/>
</dbReference>
<dbReference type="GO" id="GO:0000917">
    <property type="term" value="P:division septum assembly"/>
    <property type="evidence" value="ECO:0007669"/>
    <property type="project" value="UniProtKB-KW"/>
</dbReference>
<evidence type="ECO:0000256" key="2">
    <source>
        <dbReference type="ARBA" id="ARBA00022490"/>
    </source>
</evidence>
<comment type="subunit">
    <text evidence="8">Homodimer. Polymerizes to form a dynamic ring structure in a strictly GTP-dependent manner. Interacts directly with several other division proteins.</text>
</comment>
<dbReference type="SUPFAM" id="SSF55307">
    <property type="entry name" value="Tubulin C-terminal domain-like"/>
    <property type="match status" value="1"/>
</dbReference>
<dbReference type="Proteomes" id="UP000627984">
    <property type="component" value="Unassembled WGS sequence"/>
</dbReference>
<dbReference type="HAMAP" id="MF_00909">
    <property type="entry name" value="FtsZ"/>
    <property type="match status" value="1"/>
</dbReference>
<evidence type="ECO:0000256" key="4">
    <source>
        <dbReference type="ARBA" id="ARBA00022741"/>
    </source>
</evidence>
<reference evidence="14" key="2">
    <citation type="submission" date="2022-09" db="EMBL/GenBank/DDBJ databases">
        <authorList>
            <person name="Sun Q."/>
            <person name="Ohkuma M."/>
        </authorList>
    </citation>
    <scope>NUCLEOTIDE SEQUENCE</scope>
    <source>
        <strain evidence="14">JCM 3093</strain>
    </source>
</reference>
<evidence type="ECO:0000256" key="8">
    <source>
        <dbReference type="HAMAP-Rule" id="MF_00909"/>
    </source>
</evidence>
<evidence type="ECO:0000259" key="13">
    <source>
        <dbReference type="SMART" id="SM00865"/>
    </source>
</evidence>
<evidence type="ECO:0000256" key="6">
    <source>
        <dbReference type="ARBA" id="ARBA00023210"/>
    </source>
</evidence>
<gene>
    <name evidence="8" type="primary">ftsZ</name>
    <name evidence="14" type="ORF">GCM10010126_04440</name>
</gene>
<dbReference type="InterPro" id="IPR020805">
    <property type="entry name" value="Cell_div_FtsZ_CS"/>
</dbReference>
<protein>
    <recommendedName>
        <fullName evidence="8 9">Cell division protein FtsZ</fullName>
    </recommendedName>
</protein>
<feature type="domain" description="Tubulin/FtsZ GTPase" evidence="12">
    <location>
        <begin position="10"/>
        <end position="202"/>
    </location>
</feature>
<comment type="caution">
    <text evidence="14">The sequence shown here is derived from an EMBL/GenBank/DDBJ whole genome shotgun (WGS) entry which is preliminary data.</text>
</comment>
<feature type="compositionally biased region" description="Basic and acidic residues" evidence="11">
    <location>
        <begin position="355"/>
        <end position="365"/>
    </location>
</feature>
<feature type="binding site" evidence="8">
    <location>
        <position position="140"/>
    </location>
    <ligand>
        <name>GTP</name>
        <dbReference type="ChEBI" id="CHEBI:37565"/>
    </ligand>
</feature>
<dbReference type="NCBIfam" id="TIGR00065">
    <property type="entry name" value="ftsZ"/>
    <property type="match status" value="1"/>
</dbReference>
<evidence type="ECO:0000259" key="12">
    <source>
        <dbReference type="SMART" id="SM00864"/>
    </source>
</evidence>
<dbReference type="GO" id="GO:0003924">
    <property type="term" value="F:GTPase activity"/>
    <property type="evidence" value="ECO:0007669"/>
    <property type="project" value="UniProtKB-UniRule"/>
</dbReference>
<dbReference type="InterPro" id="IPR018316">
    <property type="entry name" value="Tubulin/FtsZ_2-layer-sand-dom"/>
</dbReference>